<proteinExistence type="inferred from homology"/>
<dbReference type="InterPro" id="IPR002104">
    <property type="entry name" value="Integrase_catalytic"/>
</dbReference>
<accession>A0AAE9L1Z1</accession>
<dbReference type="PROSITE" id="PS51898">
    <property type="entry name" value="TYR_RECOMBINASE"/>
    <property type="match status" value="1"/>
</dbReference>
<evidence type="ECO:0000256" key="4">
    <source>
        <dbReference type="ARBA" id="ARBA00023172"/>
    </source>
</evidence>
<dbReference type="CDD" id="cd00801">
    <property type="entry name" value="INT_P4_C"/>
    <property type="match status" value="1"/>
</dbReference>
<dbReference type="InterPro" id="IPR010998">
    <property type="entry name" value="Integrase_recombinase_N"/>
</dbReference>
<dbReference type="PANTHER" id="PTHR30629:SF2">
    <property type="entry name" value="PROPHAGE INTEGRASE INTS-RELATED"/>
    <property type="match status" value="1"/>
</dbReference>
<dbReference type="GO" id="GO:0015074">
    <property type="term" value="P:DNA integration"/>
    <property type="evidence" value="ECO:0007669"/>
    <property type="project" value="UniProtKB-KW"/>
</dbReference>
<dbReference type="RefSeq" id="WP_250025174.1">
    <property type="nucleotide sequence ID" value="NZ_CP097330.1"/>
</dbReference>
<evidence type="ECO:0000259" key="7">
    <source>
        <dbReference type="PROSITE" id="PS51900"/>
    </source>
</evidence>
<dbReference type="Gene3D" id="3.30.160.390">
    <property type="entry name" value="Integrase, DNA-binding domain"/>
    <property type="match status" value="1"/>
</dbReference>
<evidence type="ECO:0000259" key="6">
    <source>
        <dbReference type="PROSITE" id="PS51898"/>
    </source>
</evidence>
<dbReference type="AlphaFoldDB" id="A0AAE9L1Z1"/>
<dbReference type="InterPro" id="IPR044068">
    <property type="entry name" value="CB"/>
</dbReference>
<dbReference type="InterPro" id="IPR025166">
    <property type="entry name" value="Integrase_DNA_bind_dom"/>
</dbReference>
<protein>
    <submittedName>
        <fullName evidence="8">Integrase arm-type DNA-binding domain-containing protein</fullName>
    </submittedName>
</protein>
<keyword evidence="2" id="KW-0229">DNA integration</keyword>
<dbReference type="InterPro" id="IPR011010">
    <property type="entry name" value="DNA_brk_join_enz"/>
</dbReference>
<dbReference type="GO" id="GO:0006310">
    <property type="term" value="P:DNA recombination"/>
    <property type="evidence" value="ECO:0007669"/>
    <property type="project" value="UniProtKB-KW"/>
</dbReference>
<evidence type="ECO:0000256" key="3">
    <source>
        <dbReference type="ARBA" id="ARBA00023125"/>
    </source>
</evidence>
<reference evidence="8" key="2">
    <citation type="submission" date="2022-05" db="EMBL/GenBank/DDBJ databases">
        <authorList>
            <person name="Kunte H.-J."/>
        </authorList>
    </citation>
    <scope>NUCLEOTIDE SEQUENCE</scope>
    <source>
        <strain evidence="8">G5</strain>
    </source>
</reference>
<dbReference type="Gene3D" id="1.10.443.10">
    <property type="entry name" value="Intergrase catalytic core"/>
    <property type="match status" value="1"/>
</dbReference>
<keyword evidence="4" id="KW-0233">DNA recombination</keyword>
<dbReference type="EMBL" id="CP097330">
    <property type="protein sequence ID" value="URF05277.1"/>
    <property type="molecule type" value="Genomic_DNA"/>
</dbReference>
<dbReference type="SUPFAM" id="SSF56349">
    <property type="entry name" value="DNA breaking-rejoining enzymes"/>
    <property type="match status" value="1"/>
</dbReference>
<dbReference type="KEGG" id="ccam:M5D45_05500"/>
<dbReference type="PANTHER" id="PTHR30629">
    <property type="entry name" value="PROPHAGE INTEGRASE"/>
    <property type="match status" value="1"/>
</dbReference>
<dbReference type="Pfam" id="PF13356">
    <property type="entry name" value="Arm-DNA-bind_3"/>
    <property type="match status" value="1"/>
</dbReference>
<dbReference type="InterPro" id="IPR038488">
    <property type="entry name" value="Integrase_DNA-bd_sf"/>
</dbReference>
<dbReference type="Pfam" id="PF00589">
    <property type="entry name" value="Phage_integrase"/>
    <property type="match status" value="1"/>
</dbReference>
<evidence type="ECO:0000256" key="1">
    <source>
        <dbReference type="ARBA" id="ARBA00008857"/>
    </source>
</evidence>
<dbReference type="Pfam" id="PF22022">
    <property type="entry name" value="Phage_int_M"/>
    <property type="match status" value="1"/>
</dbReference>
<dbReference type="InterPro" id="IPR053876">
    <property type="entry name" value="Phage_int_M"/>
</dbReference>
<name>A0AAE9L1Z1_9BURK</name>
<evidence type="ECO:0000313" key="8">
    <source>
        <dbReference type="EMBL" id="URF05277.1"/>
    </source>
</evidence>
<feature type="domain" description="Core-binding (CB)" evidence="7">
    <location>
        <begin position="98"/>
        <end position="179"/>
    </location>
</feature>
<organism evidence="8 9">
    <name type="scientific">Cupriavidus campinensis</name>
    <dbReference type="NCBI Taxonomy" id="151783"/>
    <lineage>
        <taxon>Bacteria</taxon>
        <taxon>Pseudomonadati</taxon>
        <taxon>Pseudomonadota</taxon>
        <taxon>Betaproteobacteria</taxon>
        <taxon>Burkholderiales</taxon>
        <taxon>Burkholderiaceae</taxon>
        <taxon>Cupriavidus</taxon>
    </lineage>
</organism>
<dbReference type="GO" id="GO:0003677">
    <property type="term" value="F:DNA binding"/>
    <property type="evidence" value="ECO:0007669"/>
    <property type="project" value="UniProtKB-UniRule"/>
</dbReference>
<dbReference type="Proteomes" id="UP001056132">
    <property type="component" value="Chromosome 1"/>
</dbReference>
<evidence type="ECO:0000256" key="2">
    <source>
        <dbReference type="ARBA" id="ARBA00022908"/>
    </source>
</evidence>
<reference evidence="8" key="1">
    <citation type="journal article" date="2022" name="Microbiol. Resour. Announc.">
        <title>Genome Sequence of Cupriavidus campinensis Strain G5, a Member of a Bacterial Consortium Capable of Polyethylene Degradation.</title>
        <authorList>
            <person name="Schneider B."/>
            <person name="Pfeiffer F."/>
            <person name="Dyall-Smith M."/>
            <person name="Kunte H.J."/>
        </authorList>
    </citation>
    <scope>NUCLEOTIDE SEQUENCE</scope>
    <source>
        <strain evidence="8">G5</strain>
    </source>
</reference>
<keyword evidence="3 5" id="KW-0238">DNA-binding</keyword>
<sequence>MGRGINKLSDRAVREQKQPGYYGDGGGLWLQVSKTGTKSWVFRYTRQGKTHDLGLGSYLNVGLKMARDKAADLRATLGRGDDPKAERWAAKANAASRMTFDQCAEKYIAAHKDGWKNPKHADQWEATLNTYASPVIGSLDVAHIDTPHIVRILEPIWTTKNETASRVRGRIERILAWATTRKLRQGDNPAAWRNHLDTLLPKPSAVQKEKHHEALPYRAINSFLQELREQPGVAPRALEFTILAAARTGEVIGAEWAEIDLTHKVWTVPPCRMKAGKEHRIPLAARAVEILKELKATRDEQDGCEFVFPGWSGDKGLSNMAMLKLLKSMGHSDVTVHGFRSTFRDWAGEQTHHAREVIEHALAHQLKDKAEAAYQRGTLFDKRRALMDDWARYVETQQTAEPAAMAA</sequence>
<evidence type="ECO:0000313" key="9">
    <source>
        <dbReference type="Proteomes" id="UP001056132"/>
    </source>
</evidence>
<feature type="domain" description="Tyr recombinase" evidence="6">
    <location>
        <begin position="210"/>
        <end position="388"/>
    </location>
</feature>
<dbReference type="InterPro" id="IPR013762">
    <property type="entry name" value="Integrase-like_cat_sf"/>
</dbReference>
<evidence type="ECO:0000256" key="5">
    <source>
        <dbReference type="PROSITE-ProRule" id="PRU01248"/>
    </source>
</evidence>
<dbReference type="InterPro" id="IPR050808">
    <property type="entry name" value="Phage_Integrase"/>
</dbReference>
<comment type="similarity">
    <text evidence="1">Belongs to the 'phage' integrase family.</text>
</comment>
<gene>
    <name evidence="8" type="ORF">M5D45_05500</name>
</gene>
<dbReference type="Gene3D" id="1.10.150.130">
    <property type="match status" value="1"/>
</dbReference>
<dbReference type="PROSITE" id="PS51900">
    <property type="entry name" value="CB"/>
    <property type="match status" value="1"/>
</dbReference>